<dbReference type="PRINTS" id="PR00339">
    <property type="entry name" value="PCNACYCLIN"/>
</dbReference>
<dbReference type="InterPro" id="IPR022659">
    <property type="entry name" value="Pr_cel_nuc_antig_CS"/>
</dbReference>
<organism evidence="11 12">
    <name type="scientific">Eeniella nana</name>
    <name type="common">Yeast</name>
    <name type="synonym">Brettanomyces nanus</name>
    <dbReference type="NCBI Taxonomy" id="13502"/>
    <lineage>
        <taxon>Eukaryota</taxon>
        <taxon>Fungi</taxon>
        <taxon>Dikarya</taxon>
        <taxon>Ascomycota</taxon>
        <taxon>Saccharomycotina</taxon>
        <taxon>Pichiomycetes</taxon>
        <taxon>Pichiales</taxon>
        <taxon>Pichiaceae</taxon>
        <taxon>Brettanomyces</taxon>
    </lineage>
</organism>
<dbReference type="Pfam" id="PF02747">
    <property type="entry name" value="PCNA_C"/>
    <property type="match status" value="1"/>
</dbReference>
<evidence type="ECO:0000256" key="7">
    <source>
        <dbReference type="RuleBase" id="RU000641"/>
    </source>
</evidence>
<dbReference type="KEGG" id="bnn:FOA43_002964"/>
<keyword evidence="12" id="KW-1185">Reference proteome</keyword>
<keyword evidence="3 8" id="KW-0235">DNA replication</keyword>
<feature type="domain" description="Proliferating cell nuclear antigen PCNA N-terminal" evidence="9">
    <location>
        <begin position="1"/>
        <end position="125"/>
    </location>
</feature>
<dbReference type="Proteomes" id="UP000662931">
    <property type="component" value="Chromosome 3"/>
</dbReference>
<dbReference type="HAMAP" id="MF_00317">
    <property type="entry name" value="DNApol_clamp_arch"/>
    <property type="match status" value="1"/>
</dbReference>
<dbReference type="InterPro" id="IPR046938">
    <property type="entry name" value="DNA_clamp_sf"/>
</dbReference>
<dbReference type="RefSeq" id="XP_038779172.1">
    <property type="nucleotide sequence ID" value="XM_038923244.1"/>
</dbReference>
<dbReference type="OrthoDB" id="534348at2759"/>
<protein>
    <recommendedName>
        <fullName evidence="7">DNA sliding clamp PCNA</fullName>
    </recommendedName>
</protein>
<comment type="subcellular location">
    <subcellularLocation>
        <location evidence="1 7">Nucleus</location>
    </subcellularLocation>
</comment>
<dbReference type="PANTHER" id="PTHR11352:SF0">
    <property type="entry name" value="PROLIFERATING CELL NUCLEAR ANTIGEN"/>
    <property type="match status" value="1"/>
</dbReference>
<comment type="function">
    <text evidence="6">This protein is an auxiliary protein of DNA polymerase delta and is involved in the control of eukaryotic DNA replication by increasing the polymerase's processibility during elongation of the leading strand. Involved in DNA repair.</text>
</comment>
<evidence type="ECO:0000256" key="3">
    <source>
        <dbReference type="ARBA" id="ARBA00022705"/>
    </source>
</evidence>
<dbReference type="GO" id="GO:0006275">
    <property type="term" value="P:regulation of DNA replication"/>
    <property type="evidence" value="ECO:0007669"/>
    <property type="project" value="InterPro"/>
</dbReference>
<evidence type="ECO:0000256" key="2">
    <source>
        <dbReference type="ARBA" id="ARBA00010462"/>
    </source>
</evidence>
<comment type="function">
    <text evidence="7">This protein is an auxiliary protein of DNA polymerase delta and is involved in the control of eukaryotic DNA replication by increasing the polymerase's processivity during elongation of the leading strand.</text>
</comment>
<keyword evidence="5 7" id="KW-0539">Nucleus</keyword>
<evidence type="ECO:0000256" key="5">
    <source>
        <dbReference type="ARBA" id="ARBA00023242"/>
    </source>
</evidence>
<dbReference type="EMBL" id="CP064814">
    <property type="protein sequence ID" value="QPG75607.1"/>
    <property type="molecule type" value="Genomic_DNA"/>
</dbReference>
<evidence type="ECO:0000256" key="4">
    <source>
        <dbReference type="ARBA" id="ARBA00023125"/>
    </source>
</evidence>
<name>A0A875RVK0_EENNA</name>
<evidence type="ECO:0000313" key="11">
    <source>
        <dbReference type="EMBL" id="QPG75607.1"/>
    </source>
</evidence>
<evidence type="ECO:0000256" key="8">
    <source>
        <dbReference type="RuleBase" id="RU003671"/>
    </source>
</evidence>
<dbReference type="Pfam" id="PF00705">
    <property type="entry name" value="PCNA_N"/>
    <property type="match status" value="1"/>
</dbReference>
<dbReference type="FunFam" id="3.10.150.10:FF:000006">
    <property type="entry name" value="Proliferating cell nuclear antigen"/>
    <property type="match status" value="1"/>
</dbReference>
<keyword evidence="4 8" id="KW-0238">DNA-binding</keyword>
<dbReference type="GO" id="GO:0006272">
    <property type="term" value="P:leading strand elongation"/>
    <property type="evidence" value="ECO:0007669"/>
    <property type="project" value="TreeGrafter"/>
</dbReference>
<dbReference type="GO" id="GO:0043626">
    <property type="term" value="C:PCNA complex"/>
    <property type="evidence" value="ECO:0007669"/>
    <property type="project" value="UniProtKB-ARBA"/>
</dbReference>
<dbReference type="GO" id="GO:0070987">
    <property type="term" value="P:error-free translesion synthesis"/>
    <property type="evidence" value="ECO:0007669"/>
    <property type="project" value="UniProtKB-ARBA"/>
</dbReference>
<dbReference type="PANTHER" id="PTHR11352">
    <property type="entry name" value="PROLIFERATING CELL NUCLEAR ANTIGEN"/>
    <property type="match status" value="1"/>
</dbReference>
<dbReference type="InterPro" id="IPR000730">
    <property type="entry name" value="Pr_cel_nuc_antig"/>
</dbReference>
<evidence type="ECO:0000259" key="10">
    <source>
        <dbReference type="Pfam" id="PF02747"/>
    </source>
</evidence>
<evidence type="ECO:0000256" key="1">
    <source>
        <dbReference type="ARBA" id="ARBA00004123"/>
    </source>
</evidence>
<sequence>MLEGKFEQASTMKKVIEAIKDSVKLCNFNCSQSDGITVQAIDDSRVLLIALKLDPSCFQEFRCDKDSVLGLDLESLGVILKQGSSNDIMTLIAEDNPDVLLLVFEDHEKDRISEFSLKLIDIDSDVLTIDDMDHDCSISMPSADFAKVVRDMRTLSESLQILVTKDSIKFKADGSIGTGSVILKAHTDLDDTKKSVRIDMNKPVNLSFGAKYLNDIVKASSLADTVNIKLTDKAPALIEYKLQGGYLRYYLAPKFEDEE</sequence>
<dbReference type="GO" id="GO:0006298">
    <property type="term" value="P:mismatch repair"/>
    <property type="evidence" value="ECO:0007669"/>
    <property type="project" value="TreeGrafter"/>
</dbReference>
<dbReference type="PROSITE" id="PS01251">
    <property type="entry name" value="PCNA_1"/>
    <property type="match status" value="1"/>
</dbReference>
<dbReference type="GeneID" id="62196365"/>
<gene>
    <name evidence="11" type="ORF">FOA43_002964</name>
</gene>
<evidence type="ECO:0000259" key="9">
    <source>
        <dbReference type="Pfam" id="PF00705"/>
    </source>
</evidence>
<dbReference type="Gene3D" id="3.10.150.10">
    <property type="entry name" value="DNA Polymerase III, subunit A, domain 2"/>
    <property type="match status" value="2"/>
</dbReference>
<dbReference type="GO" id="GO:0003677">
    <property type="term" value="F:DNA binding"/>
    <property type="evidence" value="ECO:0007669"/>
    <property type="project" value="UniProtKB-KW"/>
</dbReference>
<comment type="similarity">
    <text evidence="2 8">Belongs to the PCNA family.</text>
</comment>
<dbReference type="InterPro" id="IPR022648">
    <property type="entry name" value="Pr_cel_nuc_antig_N"/>
</dbReference>
<reference evidence="11" key="1">
    <citation type="submission" date="2020-10" db="EMBL/GenBank/DDBJ databases">
        <authorList>
            <person name="Roach M.J.R."/>
        </authorList>
    </citation>
    <scope>NUCLEOTIDE SEQUENCE</scope>
    <source>
        <strain evidence="11">CBS 1945</strain>
    </source>
</reference>
<accession>A0A875RVK0</accession>
<evidence type="ECO:0000256" key="6">
    <source>
        <dbReference type="ARBA" id="ARBA00054163"/>
    </source>
</evidence>
<dbReference type="InterPro" id="IPR022649">
    <property type="entry name" value="Pr_cel_nuc_antig_C"/>
</dbReference>
<dbReference type="GO" id="GO:0006273">
    <property type="term" value="P:lagging strand elongation"/>
    <property type="evidence" value="ECO:0007669"/>
    <property type="project" value="UniProtKB-ARBA"/>
</dbReference>
<proteinExistence type="inferred from homology"/>
<dbReference type="CDD" id="cd00577">
    <property type="entry name" value="PCNA"/>
    <property type="match status" value="1"/>
</dbReference>
<dbReference type="NCBIfam" id="TIGR00590">
    <property type="entry name" value="pcna"/>
    <property type="match status" value="1"/>
</dbReference>
<dbReference type="SUPFAM" id="SSF55979">
    <property type="entry name" value="DNA clamp"/>
    <property type="match status" value="2"/>
</dbReference>
<dbReference type="AlphaFoldDB" id="A0A875RVK0"/>
<feature type="domain" description="Proliferating cell nuclear antigen PCNA C-terminal" evidence="10">
    <location>
        <begin position="129"/>
        <end position="254"/>
    </location>
</feature>
<evidence type="ECO:0000313" key="12">
    <source>
        <dbReference type="Proteomes" id="UP000662931"/>
    </source>
</evidence>
<dbReference type="GO" id="GO:0030337">
    <property type="term" value="F:DNA polymerase processivity factor activity"/>
    <property type="evidence" value="ECO:0007669"/>
    <property type="project" value="InterPro"/>
</dbReference>